<dbReference type="PRINTS" id="PR00038">
    <property type="entry name" value="HTHLUXR"/>
</dbReference>
<dbReference type="PANTHER" id="PTHR43133">
    <property type="entry name" value="RNA POLYMERASE ECF-TYPE SIGMA FACTO"/>
    <property type="match status" value="1"/>
</dbReference>
<keyword evidence="4" id="KW-0238">DNA-binding</keyword>
<organism evidence="8 9">
    <name type="scientific">Nocardia aurea</name>
    <dbReference type="NCBI Taxonomy" id="2144174"/>
    <lineage>
        <taxon>Bacteria</taxon>
        <taxon>Bacillati</taxon>
        <taxon>Actinomycetota</taxon>
        <taxon>Actinomycetes</taxon>
        <taxon>Mycobacteriales</taxon>
        <taxon>Nocardiaceae</taxon>
        <taxon>Nocardia</taxon>
    </lineage>
</organism>
<evidence type="ECO:0000313" key="8">
    <source>
        <dbReference type="EMBL" id="MEV0712779.1"/>
    </source>
</evidence>
<dbReference type="InterPro" id="IPR014284">
    <property type="entry name" value="RNA_pol_sigma-70_dom"/>
</dbReference>
<dbReference type="SUPFAM" id="SSF88946">
    <property type="entry name" value="Sigma2 domain of RNA polymerase sigma factors"/>
    <property type="match status" value="1"/>
</dbReference>
<keyword evidence="2" id="KW-0805">Transcription regulation</keyword>
<dbReference type="InterPro" id="IPR013325">
    <property type="entry name" value="RNA_pol_sigma_r2"/>
</dbReference>
<evidence type="ECO:0000256" key="2">
    <source>
        <dbReference type="ARBA" id="ARBA00023015"/>
    </source>
</evidence>
<protein>
    <submittedName>
        <fullName evidence="8">Sigma-70 family RNA polymerase sigma factor</fullName>
    </submittedName>
</protein>
<feature type="region of interest" description="Disordered" evidence="6">
    <location>
        <begin position="1"/>
        <end position="23"/>
    </location>
</feature>
<reference evidence="8 9" key="1">
    <citation type="submission" date="2024-06" db="EMBL/GenBank/DDBJ databases">
        <title>The Natural Products Discovery Center: Release of the First 8490 Sequenced Strains for Exploring Actinobacteria Biosynthetic Diversity.</title>
        <authorList>
            <person name="Kalkreuter E."/>
            <person name="Kautsar S.A."/>
            <person name="Yang D."/>
            <person name="Bader C.D."/>
            <person name="Teijaro C.N."/>
            <person name="Fluegel L."/>
            <person name="Davis C.M."/>
            <person name="Simpson J.R."/>
            <person name="Lauterbach L."/>
            <person name="Steele A.D."/>
            <person name="Gui C."/>
            <person name="Meng S."/>
            <person name="Li G."/>
            <person name="Viehrig K."/>
            <person name="Ye F."/>
            <person name="Su P."/>
            <person name="Kiefer A.F."/>
            <person name="Nichols A."/>
            <person name="Cepeda A.J."/>
            <person name="Yan W."/>
            <person name="Fan B."/>
            <person name="Jiang Y."/>
            <person name="Adhikari A."/>
            <person name="Zheng C.-J."/>
            <person name="Schuster L."/>
            <person name="Cowan T.M."/>
            <person name="Smanski M.J."/>
            <person name="Chevrette M.G."/>
            <person name="De Carvalho L.P.S."/>
            <person name="Shen B."/>
        </authorList>
    </citation>
    <scope>NUCLEOTIDE SEQUENCE [LARGE SCALE GENOMIC DNA]</scope>
    <source>
        <strain evidence="8 9">NPDC050403</strain>
    </source>
</reference>
<evidence type="ECO:0000256" key="5">
    <source>
        <dbReference type="ARBA" id="ARBA00023163"/>
    </source>
</evidence>
<evidence type="ECO:0000259" key="7">
    <source>
        <dbReference type="SMART" id="SM00421"/>
    </source>
</evidence>
<sequence>MTDEPDQVAADLRPSPPRTDTTRTVDHLRREEFSAFYRAHVAMLVGFLVTQGARTADATDIAQETMIKLWKAWSTIDSPMAWARVVAGRELVRRLGAIEEDHIDESEYSALLGTASDIDDWVRRDDYQRVLATLPARQRQVLVWTTEGYSPTEIANQLKLNAATVRSNLRKARRTIALHLGKGAQQ</sequence>
<name>A0ABV3G508_9NOCA</name>
<keyword evidence="5" id="KW-0804">Transcription</keyword>
<dbReference type="InterPro" id="IPR039425">
    <property type="entry name" value="RNA_pol_sigma-70-like"/>
</dbReference>
<dbReference type="PANTHER" id="PTHR43133:SF8">
    <property type="entry name" value="RNA POLYMERASE SIGMA FACTOR HI_1459-RELATED"/>
    <property type="match status" value="1"/>
</dbReference>
<dbReference type="Gene3D" id="1.10.10.10">
    <property type="entry name" value="Winged helix-like DNA-binding domain superfamily/Winged helix DNA-binding domain"/>
    <property type="match status" value="1"/>
</dbReference>
<dbReference type="Pfam" id="PF08281">
    <property type="entry name" value="Sigma70_r4_2"/>
    <property type="match status" value="1"/>
</dbReference>
<feature type="domain" description="HTH luxR-type" evidence="7">
    <location>
        <begin position="131"/>
        <end position="184"/>
    </location>
</feature>
<comment type="similarity">
    <text evidence="1">Belongs to the sigma-70 factor family. ECF subfamily.</text>
</comment>
<dbReference type="SMART" id="SM00421">
    <property type="entry name" value="HTH_LUXR"/>
    <property type="match status" value="1"/>
</dbReference>
<keyword evidence="9" id="KW-1185">Reference proteome</keyword>
<evidence type="ECO:0000313" key="9">
    <source>
        <dbReference type="Proteomes" id="UP001551695"/>
    </source>
</evidence>
<dbReference type="InterPro" id="IPR036388">
    <property type="entry name" value="WH-like_DNA-bd_sf"/>
</dbReference>
<evidence type="ECO:0000256" key="4">
    <source>
        <dbReference type="ARBA" id="ARBA00023125"/>
    </source>
</evidence>
<evidence type="ECO:0000256" key="1">
    <source>
        <dbReference type="ARBA" id="ARBA00010641"/>
    </source>
</evidence>
<dbReference type="InterPro" id="IPR000792">
    <property type="entry name" value="Tscrpt_reg_LuxR_C"/>
</dbReference>
<gene>
    <name evidence="8" type="ORF">AB0I48_35020</name>
</gene>
<proteinExistence type="inferred from homology"/>
<evidence type="ECO:0000256" key="3">
    <source>
        <dbReference type="ARBA" id="ARBA00023082"/>
    </source>
</evidence>
<dbReference type="Gene3D" id="1.10.1740.10">
    <property type="match status" value="1"/>
</dbReference>
<dbReference type="RefSeq" id="WP_357790089.1">
    <property type="nucleotide sequence ID" value="NZ_JBFAKC010000026.1"/>
</dbReference>
<comment type="caution">
    <text evidence="8">The sequence shown here is derived from an EMBL/GenBank/DDBJ whole genome shotgun (WGS) entry which is preliminary data.</text>
</comment>
<dbReference type="Pfam" id="PF04542">
    <property type="entry name" value="Sigma70_r2"/>
    <property type="match status" value="1"/>
</dbReference>
<dbReference type="SUPFAM" id="SSF88659">
    <property type="entry name" value="Sigma3 and sigma4 domains of RNA polymerase sigma factors"/>
    <property type="match status" value="1"/>
</dbReference>
<keyword evidence="3" id="KW-0731">Sigma factor</keyword>
<evidence type="ECO:0000256" key="6">
    <source>
        <dbReference type="SAM" id="MobiDB-lite"/>
    </source>
</evidence>
<dbReference type="InterPro" id="IPR013324">
    <property type="entry name" value="RNA_pol_sigma_r3/r4-like"/>
</dbReference>
<dbReference type="InterPro" id="IPR013249">
    <property type="entry name" value="RNA_pol_sigma70_r4_t2"/>
</dbReference>
<dbReference type="InterPro" id="IPR007627">
    <property type="entry name" value="RNA_pol_sigma70_r2"/>
</dbReference>
<dbReference type="Proteomes" id="UP001551695">
    <property type="component" value="Unassembled WGS sequence"/>
</dbReference>
<dbReference type="EMBL" id="JBFAKC010000026">
    <property type="protein sequence ID" value="MEV0712779.1"/>
    <property type="molecule type" value="Genomic_DNA"/>
</dbReference>
<dbReference type="NCBIfam" id="TIGR02937">
    <property type="entry name" value="sigma70-ECF"/>
    <property type="match status" value="1"/>
</dbReference>
<accession>A0ABV3G508</accession>